<dbReference type="Proteomes" id="UP001295684">
    <property type="component" value="Unassembled WGS sequence"/>
</dbReference>
<evidence type="ECO:0000313" key="3">
    <source>
        <dbReference type="Proteomes" id="UP001295684"/>
    </source>
</evidence>
<accession>A0AAD1XWE2</accession>
<dbReference type="EMBL" id="CAMPGE010022012">
    <property type="protein sequence ID" value="CAI2380099.1"/>
    <property type="molecule type" value="Genomic_DNA"/>
</dbReference>
<keyword evidence="3" id="KW-1185">Reference proteome</keyword>
<name>A0AAD1XWE2_EUPCR</name>
<protein>
    <submittedName>
        <fullName evidence="2">Uncharacterized protein</fullName>
    </submittedName>
</protein>
<reference evidence="2" key="1">
    <citation type="submission" date="2023-07" db="EMBL/GenBank/DDBJ databases">
        <authorList>
            <consortium name="AG Swart"/>
            <person name="Singh M."/>
            <person name="Singh A."/>
            <person name="Seah K."/>
            <person name="Emmerich C."/>
        </authorList>
    </citation>
    <scope>NUCLEOTIDE SEQUENCE</scope>
    <source>
        <strain evidence="2">DP1</strain>
    </source>
</reference>
<keyword evidence="1" id="KW-0732">Signal</keyword>
<evidence type="ECO:0000256" key="1">
    <source>
        <dbReference type="SAM" id="SignalP"/>
    </source>
</evidence>
<comment type="caution">
    <text evidence="2">The sequence shown here is derived from an EMBL/GenBank/DDBJ whole genome shotgun (WGS) entry which is preliminary data.</text>
</comment>
<evidence type="ECO:0000313" key="2">
    <source>
        <dbReference type="EMBL" id="CAI2380099.1"/>
    </source>
</evidence>
<gene>
    <name evidence="2" type="ORF">ECRASSUSDP1_LOCUS21526</name>
</gene>
<sequence>MKLLILALAVIASLMYAYKDEVVPLAHHTFLQMLTDNPDNPIDPANPTGFSEEQCEWYFGPPFTQKKRCERGGWFNCNSAFVNCCRHLRVYCDPTLPA</sequence>
<feature type="chain" id="PRO_5042178263" evidence="1">
    <location>
        <begin position="18"/>
        <end position="98"/>
    </location>
</feature>
<organism evidence="2 3">
    <name type="scientific">Euplotes crassus</name>
    <dbReference type="NCBI Taxonomy" id="5936"/>
    <lineage>
        <taxon>Eukaryota</taxon>
        <taxon>Sar</taxon>
        <taxon>Alveolata</taxon>
        <taxon>Ciliophora</taxon>
        <taxon>Intramacronucleata</taxon>
        <taxon>Spirotrichea</taxon>
        <taxon>Hypotrichia</taxon>
        <taxon>Euplotida</taxon>
        <taxon>Euplotidae</taxon>
        <taxon>Moneuplotes</taxon>
    </lineage>
</organism>
<feature type="signal peptide" evidence="1">
    <location>
        <begin position="1"/>
        <end position="17"/>
    </location>
</feature>
<dbReference type="AlphaFoldDB" id="A0AAD1XWE2"/>
<proteinExistence type="predicted"/>